<dbReference type="SUPFAM" id="SSF53448">
    <property type="entry name" value="Nucleotide-diphospho-sugar transferases"/>
    <property type="match status" value="1"/>
</dbReference>
<dbReference type="GO" id="GO:0016758">
    <property type="term" value="F:hexosyltransferase activity"/>
    <property type="evidence" value="ECO:0007669"/>
    <property type="project" value="UniProtKB-ARBA"/>
</dbReference>
<comment type="caution">
    <text evidence="2">The sequence shown here is derived from an EMBL/GenBank/DDBJ whole genome shotgun (WGS) entry which is preliminary data.</text>
</comment>
<evidence type="ECO:0000313" key="2">
    <source>
        <dbReference type="EMBL" id="ROH95776.1"/>
    </source>
</evidence>
<reference evidence="3 5" key="2">
    <citation type="submission" date="2019-03" db="EMBL/GenBank/DDBJ databases">
        <title>Genomic Encyclopedia of Archaeal and Bacterial Type Strains, Phase II (KMG-II): from individual species to whole genera.</title>
        <authorList>
            <person name="Goeker M."/>
        </authorList>
    </citation>
    <scope>NUCLEOTIDE SEQUENCE [LARGE SCALE GENOMIC DNA]</scope>
    <source>
        <strain evidence="3 5">DSM 15235</strain>
    </source>
</reference>
<dbReference type="Proteomes" id="UP000269375">
    <property type="component" value="Unassembled WGS sequence"/>
</dbReference>
<gene>
    <name evidence="3" type="ORF">BCF50_2976</name>
    <name evidence="2" type="ORF">EGI05_14715</name>
</gene>
<dbReference type="Pfam" id="PF00535">
    <property type="entry name" value="Glycos_transf_2"/>
    <property type="match status" value="1"/>
</dbReference>
<name>A0A3N0VSI7_9FLAO</name>
<evidence type="ECO:0000313" key="3">
    <source>
        <dbReference type="EMBL" id="TDX91837.1"/>
    </source>
</evidence>
<feature type="domain" description="Glycosyltransferase 2-like" evidence="1">
    <location>
        <begin position="7"/>
        <end position="152"/>
    </location>
</feature>
<dbReference type="CDD" id="cd00761">
    <property type="entry name" value="Glyco_tranf_GTA_type"/>
    <property type="match status" value="1"/>
</dbReference>
<dbReference type="Proteomes" id="UP000295709">
    <property type="component" value="Unassembled WGS sequence"/>
</dbReference>
<dbReference type="InterPro" id="IPR001173">
    <property type="entry name" value="Glyco_trans_2-like"/>
</dbReference>
<evidence type="ECO:0000259" key="1">
    <source>
        <dbReference type="Pfam" id="PF00535"/>
    </source>
</evidence>
<accession>A0A3N0VSI7</accession>
<sequence>MESPLVSFIVVSYNHSEFITECLDSIKNQTYKNWELIIADDASTDNSMEVAKKWLKENNILAKTNFHSENKGFATTLNECITLTEGKYLSIIAADDYFHPDFLSKCVHSLESKNDNFGMVFSSSFILTEEKKLINYHQNFDFYENENHFRTILKKMNYIPALSTLVKRSVLLETGPYDKNILIEDYDRWLRINENYFIDFIPKNLAYHRKHEGNISKIKERIVFVEEILLRLKYDTSLENKSKINNDIRKIYLTSTEKEEIKKVSKKYSQYKGREPWLNCCLKYGLPIKLYHLKYKFF</sequence>
<keyword evidence="2" id="KW-0808">Transferase</keyword>
<dbReference type="RefSeq" id="WP_123263791.1">
    <property type="nucleotide sequence ID" value="NZ_RJTX01000004.1"/>
</dbReference>
<dbReference type="AlphaFoldDB" id="A0A3N0VSI7"/>
<organism evidence="2 4">
    <name type="scientific">Chryseobacterium daecheongense</name>
    <dbReference type="NCBI Taxonomy" id="192389"/>
    <lineage>
        <taxon>Bacteria</taxon>
        <taxon>Pseudomonadati</taxon>
        <taxon>Bacteroidota</taxon>
        <taxon>Flavobacteriia</taxon>
        <taxon>Flavobacteriales</taxon>
        <taxon>Weeksellaceae</taxon>
        <taxon>Chryseobacterium group</taxon>
        <taxon>Chryseobacterium</taxon>
    </lineage>
</organism>
<evidence type="ECO:0000313" key="4">
    <source>
        <dbReference type="Proteomes" id="UP000269375"/>
    </source>
</evidence>
<dbReference type="InterPro" id="IPR029044">
    <property type="entry name" value="Nucleotide-diphossugar_trans"/>
</dbReference>
<dbReference type="PANTHER" id="PTHR22916">
    <property type="entry name" value="GLYCOSYLTRANSFERASE"/>
    <property type="match status" value="1"/>
</dbReference>
<proteinExistence type="predicted"/>
<dbReference type="Gene3D" id="3.90.550.10">
    <property type="entry name" value="Spore Coat Polysaccharide Biosynthesis Protein SpsA, Chain A"/>
    <property type="match status" value="1"/>
</dbReference>
<keyword evidence="5" id="KW-1185">Reference proteome</keyword>
<dbReference type="EMBL" id="RJTX01000004">
    <property type="protein sequence ID" value="ROH95776.1"/>
    <property type="molecule type" value="Genomic_DNA"/>
</dbReference>
<evidence type="ECO:0000313" key="5">
    <source>
        <dbReference type="Proteomes" id="UP000295709"/>
    </source>
</evidence>
<dbReference type="OrthoDB" id="396512at2"/>
<reference evidence="2 4" key="1">
    <citation type="submission" date="2018-11" db="EMBL/GenBank/DDBJ databases">
        <title>Proposal to divide the Flavobacteriaceae and reorganize its genera based on Amino Acid Identity values calculated from whole genome sequences.</title>
        <authorList>
            <person name="Nicholson A.C."/>
            <person name="Gulvik C.A."/>
            <person name="Whitney A.M."/>
            <person name="Humrighouse B.W."/>
            <person name="Bell M."/>
            <person name="Holmes B."/>
            <person name="Steigerwalt A."/>
            <person name="Villarma A."/>
            <person name="Sheth M."/>
            <person name="Batra D."/>
            <person name="Pryor J."/>
            <person name="Bernardet J.-F."/>
            <person name="Hugo C."/>
            <person name="Kampfer P."/>
            <person name="Newman J."/>
            <person name="Mcquiston J.R."/>
        </authorList>
    </citation>
    <scope>NUCLEOTIDE SEQUENCE [LARGE SCALE GENOMIC DNA]</scope>
    <source>
        <strain evidence="2 4">DSM 15235</strain>
    </source>
</reference>
<protein>
    <submittedName>
        <fullName evidence="3">Glycosyl transferase family 2</fullName>
    </submittedName>
    <submittedName>
        <fullName evidence="2">Glycosyltransferase family 2 protein</fullName>
    </submittedName>
</protein>
<dbReference type="EMBL" id="SOQW01000003">
    <property type="protein sequence ID" value="TDX91837.1"/>
    <property type="molecule type" value="Genomic_DNA"/>
</dbReference>
<dbReference type="PANTHER" id="PTHR22916:SF3">
    <property type="entry name" value="UDP-GLCNAC:BETAGAL BETA-1,3-N-ACETYLGLUCOSAMINYLTRANSFERASE-LIKE PROTEIN 1"/>
    <property type="match status" value="1"/>
</dbReference>